<dbReference type="InterPro" id="IPR051414">
    <property type="entry name" value="Adenylate-forming_Reductase"/>
</dbReference>
<evidence type="ECO:0000313" key="4">
    <source>
        <dbReference type="EMBL" id="TFY63173.1"/>
    </source>
</evidence>
<dbReference type="Proteomes" id="UP000298327">
    <property type="component" value="Unassembled WGS sequence"/>
</dbReference>
<keyword evidence="2" id="KW-0597">Phosphoprotein</keyword>
<dbReference type="SUPFAM" id="SSF51735">
    <property type="entry name" value="NAD(P)-binding Rossmann-fold domains"/>
    <property type="match status" value="1"/>
</dbReference>
<dbReference type="OrthoDB" id="429813at2759"/>
<dbReference type="Gene3D" id="3.40.50.12780">
    <property type="entry name" value="N-terminal domain of ligase-like"/>
    <property type="match status" value="1"/>
</dbReference>
<reference evidence="4 5" key="1">
    <citation type="submission" date="2019-02" db="EMBL/GenBank/DDBJ databases">
        <title>Genome sequencing of the rare red list fungi Dentipellis fragilis.</title>
        <authorList>
            <person name="Buettner E."/>
            <person name="Kellner H."/>
        </authorList>
    </citation>
    <scope>NUCLEOTIDE SEQUENCE [LARGE SCALE GENOMIC DNA]</scope>
    <source>
        <strain evidence="4 5">DSM 105465</strain>
    </source>
</reference>
<dbReference type="AlphaFoldDB" id="A0A4Y9YN85"/>
<dbReference type="Pfam" id="PF00550">
    <property type="entry name" value="PP-binding"/>
    <property type="match status" value="1"/>
</dbReference>
<name>A0A4Y9YN85_9AGAM</name>
<dbReference type="EMBL" id="SEOQ01000429">
    <property type="protein sequence ID" value="TFY63173.1"/>
    <property type="molecule type" value="Genomic_DNA"/>
</dbReference>
<keyword evidence="5" id="KW-1185">Reference proteome</keyword>
<dbReference type="InterPro" id="IPR036291">
    <property type="entry name" value="NAD(P)-bd_dom_sf"/>
</dbReference>
<dbReference type="STRING" id="205917.A0A4Y9YN85"/>
<dbReference type="Pfam" id="PF23562">
    <property type="entry name" value="AMP-binding_C_3"/>
    <property type="match status" value="1"/>
</dbReference>
<evidence type="ECO:0000313" key="5">
    <source>
        <dbReference type="Proteomes" id="UP000298327"/>
    </source>
</evidence>
<dbReference type="InterPro" id="IPR013120">
    <property type="entry name" value="FAR_NAD-bd"/>
</dbReference>
<dbReference type="InterPro" id="IPR009081">
    <property type="entry name" value="PP-bd_ACP"/>
</dbReference>
<dbReference type="SUPFAM" id="SSF56801">
    <property type="entry name" value="Acetyl-CoA synthetase-like"/>
    <property type="match status" value="2"/>
</dbReference>
<dbReference type="PANTHER" id="PTHR43439:SF2">
    <property type="entry name" value="ENZYME, PUTATIVE (JCVI)-RELATED"/>
    <property type="match status" value="1"/>
</dbReference>
<evidence type="ECO:0000256" key="1">
    <source>
        <dbReference type="ARBA" id="ARBA00022450"/>
    </source>
</evidence>
<proteinExistence type="predicted"/>
<feature type="domain" description="Carrier" evidence="3">
    <location>
        <begin position="638"/>
        <end position="718"/>
    </location>
</feature>
<dbReference type="InterPro" id="IPR036736">
    <property type="entry name" value="ACP-like_sf"/>
</dbReference>
<dbReference type="Pfam" id="PF00501">
    <property type="entry name" value="AMP-binding"/>
    <property type="match status" value="1"/>
</dbReference>
<sequence>MPLTFSPFPLRAPILFNMPSGSRSTFVPVPFSPVLPLPDYIRRVANAYPERNMAFILNDTDAPSDLHRIPVTWQRFLSAVHYRAQLILQVSGANPRELGQPQVTVALLAKNDSAYVVSLFAMIMLRWTVLLVSPRNPAPAIGHLLRSVDCSMLFVDDGFQPLVADLSDTSYRIVCIVGDDCLSHHNRLTSIPHEQVHEDMQSLWEEAQQPFVYLHTSGSTGTQMSSLKAFPVGPSTRSPENRALDARECSCRMRGSPPLAPLVDGKDRILPFAPLPRLSPSSSLPPSSSYLPTYSQVAGLFMTLTTLLSQGGASIFFDMQHRPSALSAVRHLRHLPLKEVDLFLAPSIIEDILDGEYRDEGLKIFQDVHVLIFAGAPLRKDAGDALCRAGVRLVSGFGMTELGPITTFAHDAASAAEDWAYMRLNESQYHFHFRPLDAHGTAKELIVLPGKGVPCIINHQNPRGFATNDLWIPHPDPERKGWWKHAGRMDDVVRLQFTGDALMETTDDDSTHNKALEHLLCQHPSIAHVVVFGTGRSSNGVILKPSVPLSSYPSLHLTPYVDSIWTHISHEVNPALPQHSRILQPLVLIEDPAKPFLFTDKGTLKTKLVLDAYSNEIDKAYHAVESYASDDLGILVPDDLSELTTYVHAAVTRVLSIAAVDDERDLFEAGLDSLLAIQVRAVLVHALTQSGCTCAVPRNVVYAHPSVSALARYLRNALRGCTGLAGTPGPELESESSGSAELVQSMIAEFSQHFPSAGDMRTERPRKTVYAITGTTGSLGSHFLSCVLKRQDVDKIYLLARKTTSGSPADRHEIAFRDKGLDSAALTEAIVAGRVALLEVDLSREHLGLPSDVYDQLRRETTHIIHIAWHLNFNLHLRAFRPHLAGLRHLIDLALAHTASLVFISSVSAASARSDCIPEAPLDAPTDALEQGYAQSKYAAEKVLEAAARKGLKASVVRVGQLSGDSEGGRWARMEYIPILFRSCLMMHAVPEGLADVRWMPVDTAARVLCDIVAAPHDAAGSSRLAFYNLQNALTTPWVRVVYALTDYDERIQPVCADEWLRLAEQGADIPGAKLLEFYENIFRSGAEGSREMEMEMTMTRTREVVGDLVECVVGEKIVRRYVDRACEDLEC</sequence>
<dbReference type="Pfam" id="PF07993">
    <property type="entry name" value="NAD_binding_4"/>
    <property type="match status" value="1"/>
</dbReference>
<dbReference type="InterPro" id="IPR042099">
    <property type="entry name" value="ANL_N_sf"/>
</dbReference>
<keyword evidence="1" id="KW-0596">Phosphopantetheine</keyword>
<accession>A0A4Y9YN85</accession>
<dbReference type="GO" id="GO:0031177">
    <property type="term" value="F:phosphopantetheine binding"/>
    <property type="evidence" value="ECO:0007669"/>
    <property type="project" value="InterPro"/>
</dbReference>
<dbReference type="Gene3D" id="1.10.1200.10">
    <property type="entry name" value="ACP-like"/>
    <property type="match status" value="1"/>
</dbReference>
<dbReference type="InterPro" id="IPR020806">
    <property type="entry name" value="PKS_PP-bd"/>
</dbReference>
<gene>
    <name evidence="4" type="ORF">EVG20_g6432</name>
</gene>
<organism evidence="4 5">
    <name type="scientific">Dentipellis fragilis</name>
    <dbReference type="NCBI Taxonomy" id="205917"/>
    <lineage>
        <taxon>Eukaryota</taxon>
        <taxon>Fungi</taxon>
        <taxon>Dikarya</taxon>
        <taxon>Basidiomycota</taxon>
        <taxon>Agaricomycotina</taxon>
        <taxon>Agaricomycetes</taxon>
        <taxon>Russulales</taxon>
        <taxon>Hericiaceae</taxon>
        <taxon>Dentipellis</taxon>
    </lineage>
</organism>
<dbReference type="PROSITE" id="PS50075">
    <property type="entry name" value="CARRIER"/>
    <property type="match status" value="1"/>
</dbReference>
<evidence type="ECO:0000256" key="2">
    <source>
        <dbReference type="ARBA" id="ARBA00022553"/>
    </source>
</evidence>
<comment type="caution">
    <text evidence="4">The sequence shown here is derived from an EMBL/GenBank/DDBJ whole genome shotgun (WGS) entry which is preliminary data.</text>
</comment>
<dbReference type="SUPFAM" id="SSF47336">
    <property type="entry name" value="ACP-like"/>
    <property type="match status" value="1"/>
</dbReference>
<evidence type="ECO:0000259" key="3">
    <source>
        <dbReference type="PROSITE" id="PS50075"/>
    </source>
</evidence>
<dbReference type="Gene3D" id="3.40.50.720">
    <property type="entry name" value="NAD(P)-binding Rossmann-like Domain"/>
    <property type="match status" value="1"/>
</dbReference>
<protein>
    <recommendedName>
        <fullName evidence="3">Carrier domain-containing protein</fullName>
    </recommendedName>
</protein>
<dbReference type="SMART" id="SM00823">
    <property type="entry name" value="PKS_PP"/>
    <property type="match status" value="1"/>
</dbReference>
<dbReference type="PANTHER" id="PTHR43439">
    <property type="entry name" value="PHENYLACETATE-COENZYME A LIGASE"/>
    <property type="match status" value="1"/>
</dbReference>
<dbReference type="InterPro" id="IPR000873">
    <property type="entry name" value="AMP-dep_synth/lig_dom"/>
</dbReference>